<dbReference type="SUPFAM" id="SSF53448">
    <property type="entry name" value="Nucleotide-diphospho-sugar transferases"/>
    <property type="match status" value="1"/>
</dbReference>
<protein>
    <submittedName>
        <fullName evidence="5">Glycosyl transferase, family 2</fullName>
    </submittedName>
</protein>
<dbReference type="eggNOG" id="COG1216">
    <property type="taxonomic scope" value="Bacteria"/>
</dbReference>
<evidence type="ECO:0000259" key="4">
    <source>
        <dbReference type="Pfam" id="PF00535"/>
    </source>
</evidence>
<name>Q0A643_ALKEH</name>
<dbReference type="KEGG" id="aeh:Mlg_2354"/>
<dbReference type="PANTHER" id="PTHR43179:SF12">
    <property type="entry name" value="GALACTOFURANOSYLTRANSFERASE GLFT2"/>
    <property type="match status" value="1"/>
</dbReference>
<dbReference type="InterPro" id="IPR029044">
    <property type="entry name" value="Nucleotide-diphossugar_trans"/>
</dbReference>
<dbReference type="Pfam" id="PF00535">
    <property type="entry name" value="Glycos_transf_2"/>
    <property type="match status" value="1"/>
</dbReference>
<feature type="domain" description="Glycosyltransferase 2-like" evidence="4">
    <location>
        <begin position="11"/>
        <end position="168"/>
    </location>
</feature>
<keyword evidence="3 5" id="KW-0808">Transferase</keyword>
<keyword evidence="6" id="KW-1185">Reference proteome</keyword>
<dbReference type="HOGENOM" id="CLU_025996_19_6_6"/>
<evidence type="ECO:0000256" key="2">
    <source>
        <dbReference type="ARBA" id="ARBA00022676"/>
    </source>
</evidence>
<sequence>MPPSSPLPDCSVIVPVYRQWDAVRPLLRALEAQSLGLGCFEVVLVDNAPAPCPPYPQADLDLRVIHCPRPGAYAARNAGLADAAAPVLAFTDADCRPGPDWLAEGLRVLNGGDPGPDLVAGAIALQPADPARPNLYEQFDLLTGMRQARYARRGYGATANLLVRRAVFEVVGPFDAGRYSGGDAEFCRRAVAAGHALHYAAGAVVAHPARDSWPALAAKARRVKGGQIVNGPYWRRALWLLRTLAPPVDHCARLLRHPRPPAAPARRLRLCGLRLGLWGVELAEVIRLSTGGRPRRG</sequence>
<dbReference type="RefSeq" id="WP_011630087.1">
    <property type="nucleotide sequence ID" value="NC_008340.1"/>
</dbReference>
<gene>
    <name evidence="5" type="ordered locus">Mlg_2354</name>
</gene>
<dbReference type="GO" id="GO:0016757">
    <property type="term" value="F:glycosyltransferase activity"/>
    <property type="evidence" value="ECO:0007669"/>
    <property type="project" value="UniProtKB-KW"/>
</dbReference>
<dbReference type="OrthoDB" id="9069044at2"/>
<comment type="similarity">
    <text evidence="1">Belongs to the glycosyltransferase 2 family.</text>
</comment>
<dbReference type="EMBL" id="CP000453">
    <property type="protein sequence ID" value="ABI57694.1"/>
    <property type="molecule type" value="Genomic_DNA"/>
</dbReference>
<dbReference type="AlphaFoldDB" id="Q0A643"/>
<evidence type="ECO:0000256" key="1">
    <source>
        <dbReference type="ARBA" id="ARBA00006739"/>
    </source>
</evidence>
<keyword evidence="2" id="KW-0328">Glycosyltransferase</keyword>
<reference evidence="6" key="1">
    <citation type="submission" date="2006-08" db="EMBL/GenBank/DDBJ databases">
        <title>Complete sequence of Alkalilimnicola ehrilichei MLHE-1.</title>
        <authorList>
            <person name="Copeland A."/>
            <person name="Lucas S."/>
            <person name="Lapidus A."/>
            <person name="Barry K."/>
            <person name="Detter J.C."/>
            <person name="Glavina del Rio T."/>
            <person name="Hammon N."/>
            <person name="Israni S."/>
            <person name="Dalin E."/>
            <person name="Tice H."/>
            <person name="Pitluck S."/>
            <person name="Sims D."/>
            <person name="Brettin T."/>
            <person name="Bruce D."/>
            <person name="Han C."/>
            <person name="Tapia R."/>
            <person name="Gilna P."/>
            <person name="Schmutz J."/>
            <person name="Larimer F."/>
            <person name="Land M."/>
            <person name="Hauser L."/>
            <person name="Kyrpides N."/>
            <person name="Mikhailova N."/>
            <person name="Oremland R.S."/>
            <person name="Hoeft S.E."/>
            <person name="Switzer-Blum J."/>
            <person name="Kulp T."/>
            <person name="King G."/>
            <person name="Tabita R."/>
            <person name="Witte B."/>
            <person name="Santini J.M."/>
            <person name="Basu P."/>
            <person name="Hollibaugh J.T."/>
            <person name="Xie G."/>
            <person name="Stolz J.F."/>
            <person name="Richardson P."/>
        </authorList>
    </citation>
    <scope>NUCLEOTIDE SEQUENCE [LARGE SCALE GENOMIC DNA]</scope>
    <source>
        <strain evidence="6">ATCC BAA-1101 / DSM 17681 / MLHE-1</strain>
    </source>
</reference>
<dbReference type="PANTHER" id="PTHR43179">
    <property type="entry name" value="RHAMNOSYLTRANSFERASE WBBL"/>
    <property type="match status" value="1"/>
</dbReference>
<organism evidence="5 6">
    <name type="scientific">Alkalilimnicola ehrlichii (strain ATCC BAA-1101 / DSM 17681 / MLHE-1)</name>
    <dbReference type="NCBI Taxonomy" id="187272"/>
    <lineage>
        <taxon>Bacteria</taxon>
        <taxon>Pseudomonadati</taxon>
        <taxon>Pseudomonadota</taxon>
        <taxon>Gammaproteobacteria</taxon>
        <taxon>Chromatiales</taxon>
        <taxon>Ectothiorhodospiraceae</taxon>
        <taxon>Alkalilimnicola</taxon>
    </lineage>
</organism>
<dbReference type="CAZy" id="GT2">
    <property type="family name" value="Glycosyltransferase Family 2"/>
</dbReference>
<dbReference type="InterPro" id="IPR001173">
    <property type="entry name" value="Glyco_trans_2-like"/>
</dbReference>
<accession>Q0A643</accession>
<evidence type="ECO:0000313" key="5">
    <source>
        <dbReference type="EMBL" id="ABI57694.1"/>
    </source>
</evidence>
<proteinExistence type="inferred from homology"/>
<evidence type="ECO:0000256" key="3">
    <source>
        <dbReference type="ARBA" id="ARBA00022679"/>
    </source>
</evidence>
<dbReference type="Gene3D" id="3.90.550.10">
    <property type="entry name" value="Spore Coat Polysaccharide Biosynthesis Protein SpsA, Chain A"/>
    <property type="match status" value="1"/>
</dbReference>
<dbReference type="Proteomes" id="UP000001962">
    <property type="component" value="Chromosome"/>
</dbReference>
<evidence type="ECO:0000313" key="6">
    <source>
        <dbReference type="Proteomes" id="UP000001962"/>
    </source>
</evidence>